<dbReference type="SUPFAM" id="SSF57850">
    <property type="entry name" value="RING/U-box"/>
    <property type="match status" value="1"/>
</dbReference>
<dbReference type="PANTHER" id="PTHR46455">
    <property type="entry name" value="SET AND MYND DOMAIN CONTAINING, ARTHROPOD-SPECIFIC, MEMBER 4, ISOFORM A"/>
    <property type="match status" value="1"/>
</dbReference>
<dbReference type="InterPro" id="IPR046341">
    <property type="entry name" value="SET_dom_sf"/>
</dbReference>
<sequence length="119" mass="13187">MLKWRIVMDPLMGRSLVTTEIVKKGEMVVEESPFAIGPKQNSGIVCLGCYRDLFFGEDGDSLDRCERCDWPLCSACFDIPDHLGECEIFTKAKVHFAGNVSEDGVCTQLDCITPLSLHG</sequence>
<reference evidence="1" key="1">
    <citation type="journal article" date="2014" name="BMC Genomics">
        <title>Characterizing the developmental transcriptome of the oriental fruit fly, Bactrocera dorsalis (Diptera: Tephritidae) through comparative genomic analysis with Drosophila melanogaster utilizing modENCODE datasets.</title>
        <authorList>
            <person name="Geib S.M."/>
            <person name="Calla B."/>
            <person name="Hall B."/>
            <person name="Hou S."/>
            <person name="Manoukis N.C."/>
        </authorList>
    </citation>
    <scope>NUCLEOTIDE SEQUENCE</scope>
    <source>
        <strain evidence="1">Punador</strain>
    </source>
</reference>
<protein>
    <submittedName>
        <fullName evidence="1">Protein msta, isoform B</fullName>
    </submittedName>
</protein>
<dbReference type="AlphaFoldDB" id="A0A034WTZ4"/>
<dbReference type="Gene3D" id="2.170.270.10">
    <property type="entry name" value="SET domain"/>
    <property type="match status" value="1"/>
</dbReference>
<evidence type="ECO:0000313" key="1">
    <source>
        <dbReference type="EMBL" id="JAC57223.1"/>
    </source>
</evidence>
<gene>
    <name evidence="1" type="primary">MSTAB</name>
</gene>
<dbReference type="EMBL" id="GAKP01001729">
    <property type="protein sequence ID" value="JAC57223.1"/>
    <property type="molecule type" value="Transcribed_RNA"/>
</dbReference>
<dbReference type="OrthoDB" id="265717at2759"/>
<accession>A0A034WTZ4</accession>
<dbReference type="InterPro" id="IPR053010">
    <property type="entry name" value="SET_SmydA-8"/>
</dbReference>
<name>A0A034WTZ4_BACDO</name>
<organism evidence="1">
    <name type="scientific">Bactrocera dorsalis</name>
    <name type="common">Oriental fruit fly</name>
    <name type="synonym">Dacus dorsalis</name>
    <dbReference type="NCBI Taxonomy" id="27457"/>
    <lineage>
        <taxon>Eukaryota</taxon>
        <taxon>Metazoa</taxon>
        <taxon>Ecdysozoa</taxon>
        <taxon>Arthropoda</taxon>
        <taxon>Hexapoda</taxon>
        <taxon>Insecta</taxon>
        <taxon>Pterygota</taxon>
        <taxon>Neoptera</taxon>
        <taxon>Endopterygota</taxon>
        <taxon>Diptera</taxon>
        <taxon>Brachycera</taxon>
        <taxon>Muscomorpha</taxon>
        <taxon>Tephritoidea</taxon>
        <taxon>Tephritidae</taxon>
        <taxon>Bactrocera</taxon>
        <taxon>Bactrocera</taxon>
    </lineage>
</organism>
<dbReference type="PANTHER" id="PTHR46455:SF7">
    <property type="entry name" value="RE12806P"/>
    <property type="match status" value="1"/>
</dbReference>
<proteinExistence type="predicted"/>
<dbReference type="Gene3D" id="6.10.140.2220">
    <property type="match status" value="1"/>
</dbReference>